<keyword evidence="4" id="KW-1185">Reference proteome</keyword>
<evidence type="ECO:0000256" key="1">
    <source>
        <dbReference type="ARBA" id="ARBA00023125"/>
    </source>
</evidence>
<dbReference type="Pfam" id="PF07282">
    <property type="entry name" value="Cas12f1-like_TNB"/>
    <property type="match status" value="1"/>
</dbReference>
<dbReference type="InterPro" id="IPR010095">
    <property type="entry name" value="Cas12f1-like_TNB"/>
</dbReference>
<keyword evidence="1" id="KW-0238">DNA-binding</keyword>
<reference evidence="3 4" key="1">
    <citation type="submission" date="2024-02" db="EMBL/GenBank/DDBJ databases">
        <authorList>
            <person name="Chen Y."/>
            <person name="Shah S."/>
            <person name="Dougan E. K."/>
            <person name="Thang M."/>
            <person name="Chan C."/>
        </authorList>
    </citation>
    <scope>NUCLEOTIDE SEQUENCE [LARGE SCALE GENOMIC DNA]</scope>
</reference>
<evidence type="ECO:0000313" key="4">
    <source>
        <dbReference type="Proteomes" id="UP001642464"/>
    </source>
</evidence>
<organism evidence="3 4">
    <name type="scientific">Durusdinium trenchii</name>
    <dbReference type="NCBI Taxonomy" id="1381693"/>
    <lineage>
        <taxon>Eukaryota</taxon>
        <taxon>Sar</taxon>
        <taxon>Alveolata</taxon>
        <taxon>Dinophyceae</taxon>
        <taxon>Suessiales</taxon>
        <taxon>Symbiodiniaceae</taxon>
        <taxon>Durusdinium</taxon>
    </lineage>
</organism>
<sequence>MYLRAKFNIKRGHGSWLAGLICRTSAPGIIRSSPATLEGSLEGWQRVVNVEQARYKEAKEHQAVMAYRFEMIAVINQAQAEHRTEFKRFAILPVLSEGVQFVTLDNRGMQFLAALAKRMFPNHDKEVISQAFASLDTFFDRTKGIKKKPHHVLSPCVRTNGVELHVMFEKNTPRYQDGRMKGKMKRLKLEQKIKPEHLDPEYEMDDVRGLGQIRRDDIVAVDPGNKNPYTAVRCTDRTFKGKPLFETRTVSKAEYNLKSKRTKTKKRADRDRKRFGLVEVEDQMASLSFKTDAFEVVKAAVHLRLRHHQRMHDAQSNRQKLKLKFEARIAEQRQIDAILKDLTFGFEAKVVVIGDGSRMSGIRGTTCGVPNSKIKRKAVKVGKERGFFVKSADESYTSRRSWCCKGRDMTNMKTGNQRDAEGRRSKVHGLCICTGCHKVWSRDVNGAINIWHVAVNKLRNQGRPWWLEASISGTHSNIVPGTAGDLLLQIPLVLYNGGSSVSVNAT</sequence>
<proteinExistence type="predicted"/>
<comment type="caution">
    <text evidence="3">The sequence shown here is derived from an EMBL/GenBank/DDBJ whole genome shotgun (WGS) entry which is preliminary data.</text>
</comment>
<evidence type="ECO:0000259" key="2">
    <source>
        <dbReference type="Pfam" id="PF07282"/>
    </source>
</evidence>
<gene>
    <name evidence="3" type="ORF">SCF082_LOCUS13902</name>
</gene>
<accession>A0ABP0JU49</accession>
<protein>
    <recommendedName>
        <fullName evidence="2">Cas12f1-like TNB domain-containing protein</fullName>
    </recommendedName>
</protein>
<dbReference type="EMBL" id="CAXAMM010008644">
    <property type="protein sequence ID" value="CAK9017995.1"/>
    <property type="molecule type" value="Genomic_DNA"/>
</dbReference>
<feature type="domain" description="Cas12f1-like TNB" evidence="2">
    <location>
        <begin position="381"/>
        <end position="450"/>
    </location>
</feature>
<evidence type="ECO:0000313" key="3">
    <source>
        <dbReference type="EMBL" id="CAK9017995.1"/>
    </source>
</evidence>
<name>A0ABP0JU49_9DINO</name>
<dbReference type="Proteomes" id="UP001642464">
    <property type="component" value="Unassembled WGS sequence"/>
</dbReference>